<dbReference type="InterPro" id="IPR000390">
    <property type="entry name" value="Small_drug/metabolite_transptr"/>
</dbReference>
<evidence type="ECO:0000256" key="5">
    <source>
        <dbReference type="ARBA" id="ARBA00022989"/>
    </source>
</evidence>
<evidence type="ECO:0000256" key="7">
    <source>
        <dbReference type="RuleBase" id="RU003942"/>
    </source>
</evidence>
<dbReference type="RefSeq" id="WP_126796510.1">
    <property type="nucleotide sequence ID" value="NZ_CP060720.1"/>
</dbReference>
<gene>
    <name evidence="9" type="ORF">CBF28_14700</name>
</gene>
<dbReference type="OrthoDB" id="21828at2"/>
<evidence type="ECO:0000313" key="9">
    <source>
        <dbReference type="EMBL" id="RSU09597.1"/>
    </source>
</evidence>
<comment type="similarity">
    <text evidence="7">Belongs to the drug/metabolite transporter (DMT) superfamily. Small multidrug resistance (SMR) (TC 2.A.7.1) family.</text>
</comment>
<reference evidence="9 10" key="1">
    <citation type="submission" date="2017-05" db="EMBL/GenBank/DDBJ databases">
        <title>Vagococcus spp. assemblies.</title>
        <authorList>
            <person name="Gulvik C.A."/>
        </authorList>
    </citation>
    <scope>NUCLEOTIDE SEQUENCE [LARGE SCALE GENOMIC DNA]</scope>
    <source>
        <strain evidence="9 10">SS1714</strain>
    </source>
</reference>
<dbReference type="GeneID" id="95581600"/>
<dbReference type="SUPFAM" id="SSF103481">
    <property type="entry name" value="Multidrug resistance efflux transporter EmrE"/>
    <property type="match status" value="1"/>
</dbReference>
<evidence type="ECO:0000313" key="10">
    <source>
        <dbReference type="Proteomes" id="UP000288028"/>
    </source>
</evidence>
<dbReference type="PANTHER" id="PTHR30561">
    <property type="entry name" value="SMR FAMILY PROTON-DEPENDENT DRUG EFFLUX TRANSPORTER SUGE"/>
    <property type="match status" value="1"/>
</dbReference>
<keyword evidence="5 8" id="KW-1133">Transmembrane helix</keyword>
<keyword evidence="10" id="KW-1185">Reference proteome</keyword>
<dbReference type="EMBL" id="NGKB01000023">
    <property type="protein sequence ID" value="RSU09597.1"/>
    <property type="molecule type" value="Genomic_DNA"/>
</dbReference>
<evidence type="ECO:0000256" key="6">
    <source>
        <dbReference type="ARBA" id="ARBA00023136"/>
    </source>
</evidence>
<organism evidence="9 10">
    <name type="scientific">Vagococcus carniphilus</name>
    <dbReference type="NCBI Taxonomy" id="218144"/>
    <lineage>
        <taxon>Bacteria</taxon>
        <taxon>Bacillati</taxon>
        <taxon>Bacillota</taxon>
        <taxon>Bacilli</taxon>
        <taxon>Lactobacillales</taxon>
        <taxon>Enterococcaceae</taxon>
        <taxon>Vagococcus</taxon>
    </lineage>
</organism>
<dbReference type="GO" id="GO:0022857">
    <property type="term" value="F:transmembrane transporter activity"/>
    <property type="evidence" value="ECO:0007669"/>
    <property type="project" value="InterPro"/>
</dbReference>
<evidence type="ECO:0000256" key="3">
    <source>
        <dbReference type="ARBA" id="ARBA00022475"/>
    </source>
</evidence>
<dbReference type="InterPro" id="IPR045324">
    <property type="entry name" value="Small_multidrug_res"/>
</dbReference>
<dbReference type="Proteomes" id="UP000288028">
    <property type="component" value="Unassembled WGS sequence"/>
</dbReference>
<dbReference type="Gene3D" id="1.10.3730.20">
    <property type="match status" value="1"/>
</dbReference>
<keyword evidence="4 7" id="KW-0812">Transmembrane</keyword>
<dbReference type="Pfam" id="PF00893">
    <property type="entry name" value="Multi_Drug_Res"/>
    <property type="match status" value="1"/>
</dbReference>
<name>A0A430ANY1_9ENTE</name>
<evidence type="ECO:0000256" key="1">
    <source>
        <dbReference type="ARBA" id="ARBA00004651"/>
    </source>
</evidence>
<comment type="subcellular location">
    <subcellularLocation>
        <location evidence="1 7">Cell membrane</location>
        <topology evidence="1 7">Multi-pass membrane protein</topology>
    </subcellularLocation>
</comment>
<evidence type="ECO:0000256" key="2">
    <source>
        <dbReference type="ARBA" id="ARBA00022448"/>
    </source>
</evidence>
<dbReference type="AlphaFoldDB" id="A0A430ANY1"/>
<dbReference type="InterPro" id="IPR037185">
    <property type="entry name" value="EmrE-like"/>
</dbReference>
<evidence type="ECO:0000256" key="8">
    <source>
        <dbReference type="SAM" id="Phobius"/>
    </source>
</evidence>
<protein>
    <submittedName>
        <fullName evidence="9">QacE family quaternary ammonium compound efflux SMR transporter</fullName>
    </submittedName>
</protein>
<feature type="transmembrane region" description="Helical" evidence="8">
    <location>
        <begin position="30"/>
        <end position="51"/>
    </location>
</feature>
<dbReference type="GO" id="GO:0005886">
    <property type="term" value="C:plasma membrane"/>
    <property type="evidence" value="ECO:0007669"/>
    <property type="project" value="UniProtKB-SubCell"/>
</dbReference>
<keyword evidence="3" id="KW-1003">Cell membrane</keyword>
<accession>A0A430ANY1</accession>
<keyword evidence="6 8" id="KW-0472">Membrane</keyword>
<dbReference type="PANTHER" id="PTHR30561:SF0">
    <property type="entry name" value="GUANIDINIUM EXPORTER"/>
    <property type="match status" value="1"/>
</dbReference>
<keyword evidence="2" id="KW-0813">Transport</keyword>
<proteinExistence type="inferred from homology"/>
<sequence>MDIMYLLLSGCAEVMMVFFLKKSQGFKMKLWGILTFLMAACSLLLLSKAMLTLEAGVAYSIWVAFGSVGSLIIGGLFFKETIKCQQSLCMVVIIISVIGLKLVG</sequence>
<feature type="transmembrane region" description="Helical" evidence="8">
    <location>
        <begin position="57"/>
        <end position="78"/>
    </location>
</feature>
<comment type="caution">
    <text evidence="9">The sequence shown here is derived from an EMBL/GenBank/DDBJ whole genome shotgun (WGS) entry which is preliminary data.</text>
</comment>
<evidence type="ECO:0000256" key="4">
    <source>
        <dbReference type="ARBA" id="ARBA00022692"/>
    </source>
</evidence>